<accession>A0A1H3PQU9</accession>
<proteinExistence type="predicted"/>
<evidence type="ECO:0008006" key="3">
    <source>
        <dbReference type="Google" id="ProtNLM"/>
    </source>
</evidence>
<dbReference type="EMBL" id="FNPI01000005">
    <property type="protein sequence ID" value="SDZ03457.1"/>
    <property type="molecule type" value="Genomic_DNA"/>
</dbReference>
<dbReference type="InterPro" id="IPR012655">
    <property type="entry name" value="YrzI"/>
</dbReference>
<organism evidence="1 2">
    <name type="scientific">Evansella caseinilytica</name>
    <dbReference type="NCBI Taxonomy" id="1503961"/>
    <lineage>
        <taxon>Bacteria</taxon>
        <taxon>Bacillati</taxon>
        <taxon>Bacillota</taxon>
        <taxon>Bacilli</taxon>
        <taxon>Bacillales</taxon>
        <taxon>Bacillaceae</taxon>
        <taxon>Evansella</taxon>
    </lineage>
</organism>
<dbReference type="Proteomes" id="UP000198935">
    <property type="component" value="Unassembled WGS sequence"/>
</dbReference>
<dbReference type="OrthoDB" id="2974285at2"/>
<reference evidence="2" key="1">
    <citation type="submission" date="2016-10" db="EMBL/GenBank/DDBJ databases">
        <authorList>
            <person name="Varghese N."/>
            <person name="Submissions S."/>
        </authorList>
    </citation>
    <scope>NUCLEOTIDE SEQUENCE [LARGE SCALE GENOMIC DNA]</scope>
    <source>
        <strain evidence="2">SP</strain>
    </source>
</reference>
<evidence type="ECO:0000313" key="2">
    <source>
        <dbReference type="Proteomes" id="UP000198935"/>
    </source>
</evidence>
<evidence type="ECO:0000313" key="1">
    <source>
        <dbReference type="EMBL" id="SDZ03457.1"/>
    </source>
</evidence>
<gene>
    <name evidence="1" type="ORF">SAMN05421736_105161</name>
</gene>
<keyword evidence="2" id="KW-1185">Reference proteome</keyword>
<sequence length="49" mass="6157">MMFHLFFLTVTISKRRFTKEDVQRAQKRQFSREQRLKTQAKQANYYRIM</sequence>
<protein>
    <recommendedName>
        <fullName evidence="3">YrzI family small protein</fullName>
    </recommendedName>
</protein>
<dbReference type="AlphaFoldDB" id="A0A1H3PQU9"/>
<name>A0A1H3PQU9_9BACI</name>
<dbReference type="Pfam" id="PF09501">
    <property type="entry name" value="Bac_small_YrzI"/>
    <property type="match status" value="1"/>
</dbReference>